<organism evidence="1 2">
    <name type="scientific">Pterulicium gracile</name>
    <dbReference type="NCBI Taxonomy" id="1884261"/>
    <lineage>
        <taxon>Eukaryota</taxon>
        <taxon>Fungi</taxon>
        <taxon>Dikarya</taxon>
        <taxon>Basidiomycota</taxon>
        <taxon>Agaricomycotina</taxon>
        <taxon>Agaricomycetes</taxon>
        <taxon>Agaricomycetidae</taxon>
        <taxon>Agaricales</taxon>
        <taxon>Pleurotineae</taxon>
        <taxon>Pterulaceae</taxon>
        <taxon>Pterulicium</taxon>
    </lineage>
</organism>
<sequence>MRGTLPPEGLLACICHCHCYCLQATQGGLGRLRLCRYDVCRWAAPEREQRAYALARKSERIASSVHPLDILILSESCSRHPRSSSSSDVNARHMGSLRARMNRPFREW</sequence>
<dbReference type="EMBL" id="ML178824">
    <property type="protein sequence ID" value="TFL01803.1"/>
    <property type="molecule type" value="Genomic_DNA"/>
</dbReference>
<keyword evidence="2" id="KW-1185">Reference proteome</keyword>
<reference evidence="1 2" key="1">
    <citation type="journal article" date="2019" name="Nat. Ecol. Evol.">
        <title>Megaphylogeny resolves global patterns of mushroom evolution.</title>
        <authorList>
            <person name="Varga T."/>
            <person name="Krizsan K."/>
            <person name="Foldi C."/>
            <person name="Dima B."/>
            <person name="Sanchez-Garcia M."/>
            <person name="Sanchez-Ramirez S."/>
            <person name="Szollosi G.J."/>
            <person name="Szarkandi J.G."/>
            <person name="Papp V."/>
            <person name="Albert L."/>
            <person name="Andreopoulos W."/>
            <person name="Angelini C."/>
            <person name="Antonin V."/>
            <person name="Barry K.W."/>
            <person name="Bougher N.L."/>
            <person name="Buchanan P."/>
            <person name="Buyck B."/>
            <person name="Bense V."/>
            <person name="Catcheside P."/>
            <person name="Chovatia M."/>
            <person name="Cooper J."/>
            <person name="Damon W."/>
            <person name="Desjardin D."/>
            <person name="Finy P."/>
            <person name="Geml J."/>
            <person name="Haridas S."/>
            <person name="Hughes K."/>
            <person name="Justo A."/>
            <person name="Karasinski D."/>
            <person name="Kautmanova I."/>
            <person name="Kiss B."/>
            <person name="Kocsube S."/>
            <person name="Kotiranta H."/>
            <person name="LaButti K.M."/>
            <person name="Lechner B.E."/>
            <person name="Liimatainen K."/>
            <person name="Lipzen A."/>
            <person name="Lukacs Z."/>
            <person name="Mihaltcheva S."/>
            <person name="Morgado L.N."/>
            <person name="Niskanen T."/>
            <person name="Noordeloos M.E."/>
            <person name="Ohm R.A."/>
            <person name="Ortiz-Santana B."/>
            <person name="Ovrebo C."/>
            <person name="Racz N."/>
            <person name="Riley R."/>
            <person name="Savchenko A."/>
            <person name="Shiryaev A."/>
            <person name="Soop K."/>
            <person name="Spirin V."/>
            <person name="Szebenyi C."/>
            <person name="Tomsovsky M."/>
            <person name="Tulloss R.E."/>
            <person name="Uehling J."/>
            <person name="Grigoriev I.V."/>
            <person name="Vagvolgyi C."/>
            <person name="Papp T."/>
            <person name="Martin F.M."/>
            <person name="Miettinen O."/>
            <person name="Hibbett D.S."/>
            <person name="Nagy L.G."/>
        </authorList>
    </citation>
    <scope>NUCLEOTIDE SEQUENCE [LARGE SCALE GENOMIC DNA]</scope>
    <source>
        <strain evidence="1 2">CBS 309.79</strain>
    </source>
</reference>
<proteinExistence type="predicted"/>
<evidence type="ECO:0000313" key="2">
    <source>
        <dbReference type="Proteomes" id="UP000305067"/>
    </source>
</evidence>
<protein>
    <submittedName>
        <fullName evidence="1">Uncharacterized protein</fullName>
    </submittedName>
</protein>
<evidence type="ECO:0000313" key="1">
    <source>
        <dbReference type="EMBL" id="TFL01803.1"/>
    </source>
</evidence>
<dbReference type="Proteomes" id="UP000305067">
    <property type="component" value="Unassembled WGS sequence"/>
</dbReference>
<name>A0A5C3QID3_9AGAR</name>
<accession>A0A5C3QID3</accession>
<gene>
    <name evidence="1" type="ORF">BDV98DRAFT_567555</name>
</gene>
<dbReference type="AlphaFoldDB" id="A0A5C3QID3"/>